<dbReference type="OrthoDB" id="9767990at2"/>
<dbReference type="AlphaFoldDB" id="A0A4R6DUY7"/>
<feature type="signal peptide" evidence="4">
    <location>
        <begin position="1"/>
        <end position="19"/>
    </location>
</feature>
<dbReference type="Gene3D" id="2.160.20.10">
    <property type="entry name" value="Single-stranded right-handed beta-helix, Pectin lyase-like"/>
    <property type="match status" value="2"/>
</dbReference>
<dbReference type="Proteomes" id="UP000295129">
    <property type="component" value="Unassembled WGS sequence"/>
</dbReference>
<evidence type="ECO:0000256" key="1">
    <source>
        <dbReference type="ARBA" id="ARBA00004906"/>
    </source>
</evidence>
<keyword evidence="7" id="KW-1185">Reference proteome</keyword>
<feature type="chain" id="PRO_5020793867" evidence="4">
    <location>
        <begin position="20"/>
        <end position="429"/>
    </location>
</feature>
<dbReference type="PANTHER" id="PTHR22990:SF15">
    <property type="entry name" value="F-BOX ONLY PROTEIN 10"/>
    <property type="match status" value="1"/>
</dbReference>
<proteinExistence type="predicted"/>
<comment type="caution">
    <text evidence="6">The sequence shown here is derived from an EMBL/GenBank/DDBJ whole genome shotgun (WGS) entry which is preliminary data.</text>
</comment>
<dbReference type="SUPFAM" id="SSF51126">
    <property type="entry name" value="Pectin lyase-like"/>
    <property type="match status" value="1"/>
</dbReference>
<dbReference type="InterPro" id="IPR006633">
    <property type="entry name" value="Carb-bd_sugar_hydrolysis-dom"/>
</dbReference>
<dbReference type="InterPro" id="IPR012334">
    <property type="entry name" value="Pectin_lyas_fold"/>
</dbReference>
<dbReference type="NCBIfam" id="TIGR04247">
    <property type="entry name" value="NosD_copper_fam"/>
    <property type="match status" value="1"/>
</dbReference>
<protein>
    <submittedName>
        <fullName evidence="6">Nitrous oxidase accessory protein</fullName>
    </submittedName>
</protein>
<keyword evidence="2" id="KW-0677">Repeat</keyword>
<dbReference type="SMART" id="SM00722">
    <property type="entry name" value="CASH"/>
    <property type="match status" value="2"/>
</dbReference>
<name>A0A4R6DUY7_9RHOO</name>
<dbReference type="InterPro" id="IPR026464">
    <property type="entry name" value="NosD_copper_fam"/>
</dbReference>
<dbReference type="EMBL" id="SNVV01000016">
    <property type="protein sequence ID" value="TDN48118.1"/>
    <property type="molecule type" value="Genomic_DNA"/>
</dbReference>
<evidence type="ECO:0000259" key="5">
    <source>
        <dbReference type="SMART" id="SM00722"/>
    </source>
</evidence>
<dbReference type="InterPro" id="IPR007742">
    <property type="entry name" value="NosD_dom"/>
</dbReference>
<dbReference type="InterPro" id="IPR006626">
    <property type="entry name" value="PbH1"/>
</dbReference>
<sequence length="429" mass="48077">MTLPTARRLLILIAGIALAALAPLAAAATLRVVPGESIQAALDRAEAGDVVEVARGRYVENLRITKPLTLRGLERPTISGGERGDTIRVTAVDVVIEGLIVADSGGSLREQNAGIYIQPGADRAVVRNCELTYNLFGLWVEQANDVLIEGNVITGKRDYQSSQRGNGVQLYNTRRARVLGNEISFVRDALYVDVTHDAVFRGNRLHHSRYGTHYMNSYRNLWEDNDVWMNRGGLALMEVRDQVVRNNRVWANSDHGIMLRTIQDAVVENNIVAGNSRGFFIYDAEYNTLRGNLLVDNLVGVHLWAGSKNNQVERNDFIANREQLRYVGARDELWGIKEGNHWSNYLGWDRNGDGVGDVRYEANDLVDRLSGKHPLIKLLLASPAVQTLRLVGQQFPLLRAPSVVDPKPRMRPDKENWRDWRGKTFPGIR</sequence>
<dbReference type="RefSeq" id="WP_133593656.1">
    <property type="nucleotide sequence ID" value="NZ_SNVV01000016.1"/>
</dbReference>
<accession>A0A4R6DUY7</accession>
<evidence type="ECO:0000256" key="2">
    <source>
        <dbReference type="ARBA" id="ARBA00022737"/>
    </source>
</evidence>
<evidence type="ECO:0000256" key="3">
    <source>
        <dbReference type="ARBA" id="ARBA00022786"/>
    </source>
</evidence>
<dbReference type="InterPro" id="IPR022441">
    <property type="entry name" value="Para_beta_helix_rpt-2"/>
</dbReference>
<dbReference type="NCBIfam" id="TIGR03804">
    <property type="entry name" value="para_beta_helix"/>
    <property type="match status" value="2"/>
</dbReference>
<reference evidence="6 7" key="1">
    <citation type="submission" date="2019-03" db="EMBL/GenBank/DDBJ databases">
        <title>Genomic Encyclopedia of Type Strains, Phase IV (KMG-IV): sequencing the most valuable type-strain genomes for metagenomic binning, comparative biology and taxonomic classification.</title>
        <authorList>
            <person name="Goeker M."/>
        </authorList>
    </citation>
    <scope>NUCLEOTIDE SEQUENCE [LARGE SCALE GENOMIC DNA]</scope>
    <source>
        <strain evidence="6 7">DSM 12121</strain>
    </source>
</reference>
<evidence type="ECO:0000313" key="6">
    <source>
        <dbReference type="EMBL" id="TDN48118.1"/>
    </source>
</evidence>
<dbReference type="InterPro" id="IPR011050">
    <property type="entry name" value="Pectin_lyase_fold/virulence"/>
</dbReference>
<keyword evidence="3" id="KW-0833">Ubl conjugation pathway</keyword>
<evidence type="ECO:0000313" key="7">
    <source>
        <dbReference type="Proteomes" id="UP000295129"/>
    </source>
</evidence>
<dbReference type="PANTHER" id="PTHR22990">
    <property type="entry name" value="F-BOX ONLY PROTEIN"/>
    <property type="match status" value="1"/>
</dbReference>
<evidence type="ECO:0000256" key="4">
    <source>
        <dbReference type="SAM" id="SignalP"/>
    </source>
</evidence>
<feature type="domain" description="Carbohydrate-binding/sugar hydrolysis" evidence="5">
    <location>
        <begin position="53"/>
        <end position="193"/>
    </location>
</feature>
<dbReference type="InterPro" id="IPR051550">
    <property type="entry name" value="SCF-Subunits/Alg-Epimerases"/>
</dbReference>
<keyword evidence="4" id="KW-0732">Signal</keyword>
<organism evidence="6 7">
    <name type="scientific">Azoarcus indigens</name>
    <dbReference type="NCBI Taxonomy" id="29545"/>
    <lineage>
        <taxon>Bacteria</taxon>
        <taxon>Pseudomonadati</taxon>
        <taxon>Pseudomonadota</taxon>
        <taxon>Betaproteobacteria</taxon>
        <taxon>Rhodocyclales</taxon>
        <taxon>Zoogloeaceae</taxon>
        <taxon>Azoarcus</taxon>
    </lineage>
</organism>
<feature type="domain" description="Carbohydrate-binding/sugar hydrolysis" evidence="5">
    <location>
        <begin position="199"/>
        <end position="358"/>
    </location>
</feature>
<dbReference type="Pfam" id="PF05048">
    <property type="entry name" value="NosD"/>
    <property type="match status" value="1"/>
</dbReference>
<comment type="pathway">
    <text evidence="1">Protein modification; protein ubiquitination.</text>
</comment>
<gene>
    <name evidence="6" type="ORF">C7389_11622</name>
</gene>
<dbReference type="SMART" id="SM00710">
    <property type="entry name" value="PbH1"/>
    <property type="match status" value="9"/>
</dbReference>